<evidence type="ECO:0000313" key="2">
    <source>
        <dbReference type="Proteomes" id="UP000092177"/>
    </source>
</evidence>
<dbReference type="Proteomes" id="UP000092177">
    <property type="component" value="Chromosome 6"/>
</dbReference>
<dbReference type="KEGG" id="chig:CH63R_09529"/>
<protein>
    <submittedName>
        <fullName evidence="1">Uncharacterized protein</fullName>
    </submittedName>
</protein>
<reference evidence="2" key="1">
    <citation type="journal article" date="2017" name="BMC Genomics">
        <title>Gapless genome assembly of Colletotrichum higginsianum reveals chromosome structure and association of transposable elements with secondary metabolite gene clusters.</title>
        <authorList>
            <person name="Dallery J.-F."/>
            <person name="Lapalu N."/>
            <person name="Zampounis A."/>
            <person name="Pigne S."/>
            <person name="Luyten I."/>
            <person name="Amselem J."/>
            <person name="Wittenberg A.H.J."/>
            <person name="Zhou S."/>
            <person name="de Queiroz M.V."/>
            <person name="Robin G.P."/>
            <person name="Auger A."/>
            <person name="Hainaut M."/>
            <person name="Henrissat B."/>
            <person name="Kim K.-T."/>
            <person name="Lee Y.-H."/>
            <person name="Lespinet O."/>
            <person name="Schwartz D.C."/>
            <person name="Thon M.R."/>
            <person name="O'Connell R.J."/>
        </authorList>
    </citation>
    <scope>NUCLEOTIDE SEQUENCE [LARGE SCALE GENOMIC DNA]</scope>
    <source>
        <strain evidence="2">IMI 349063</strain>
    </source>
</reference>
<accession>A0A1B7Y7V4</accession>
<dbReference type="RefSeq" id="XP_018156526.1">
    <property type="nucleotide sequence ID" value="XM_018304503.1"/>
</dbReference>
<proteinExistence type="predicted"/>
<dbReference type="GeneID" id="28868610"/>
<sequence>MHMPPSISSMCVNSTSKVTNDGFVTQDRPKAVKTCQVMTVTYVRPKFPILSPISPIFVGGSPHPCDVVMAQGLTLPNGLALLRARLSDELLCEDLLCGRWWEIPSTSLGGFVGRSCRRKMVAWKPVVRTRYTVDHSPLYSTY</sequence>
<evidence type="ECO:0000313" key="1">
    <source>
        <dbReference type="EMBL" id="OBR08008.1"/>
    </source>
</evidence>
<keyword evidence="2" id="KW-1185">Reference proteome</keyword>
<dbReference type="EMBL" id="LTAN01000006">
    <property type="protein sequence ID" value="OBR08008.1"/>
    <property type="molecule type" value="Genomic_DNA"/>
</dbReference>
<dbReference type="VEuPathDB" id="FungiDB:CH63R_09529"/>
<organism evidence="1 2">
    <name type="scientific">Colletotrichum higginsianum (strain IMI 349063)</name>
    <name type="common">Crucifer anthracnose fungus</name>
    <dbReference type="NCBI Taxonomy" id="759273"/>
    <lineage>
        <taxon>Eukaryota</taxon>
        <taxon>Fungi</taxon>
        <taxon>Dikarya</taxon>
        <taxon>Ascomycota</taxon>
        <taxon>Pezizomycotina</taxon>
        <taxon>Sordariomycetes</taxon>
        <taxon>Hypocreomycetidae</taxon>
        <taxon>Glomerellales</taxon>
        <taxon>Glomerellaceae</taxon>
        <taxon>Colletotrichum</taxon>
        <taxon>Colletotrichum destructivum species complex</taxon>
    </lineage>
</organism>
<name>A0A1B7Y7V4_COLHI</name>
<comment type="caution">
    <text evidence="1">The sequence shown here is derived from an EMBL/GenBank/DDBJ whole genome shotgun (WGS) entry which is preliminary data.</text>
</comment>
<gene>
    <name evidence="1" type="ORF">CH63R_09529</name>
</gene>
<dbReference type="AlphaFoldDB" id="A0A1B7Y7V4"/>